<feature type="region of interest" description="Disordered" evidence="1">
    <location>
        <begin position="50"/>
        <end position="83"/>
    </location>
</feature>
<proteinExistence type="predicted"/>
<gene>
    <name evidence="2" type="ORF">OUZ56_000279</name>
</gene>
<protein>
    <submittedName>
        <fullName evidence="2">Uncharacterized protein</fullName>
    </submittedName>
</protein>
<feature type="compositionally biased region" description="Polar residues" evidence="1">
    <location>
        <begin position="74"/>
        <end position="83"/>
    </location>
</feature>
<keyword evidence="3" id="KW-1185">Reference proteome</keyword>
<comment type="caution">
    <text evidence="2">The sequence shown here is derived from an EMBL/GenBank/DDBJ whole genome shotgun (WGS) entry which is preliminary data.</text>
</comment>
<accession>A0ABQ9ZZ70</accession>
<organism evidence="2 3">
    <name type="scientific">Daphnia magna</name>
    <dbReference type="NCBI Taxonomy" id="35525"/>
    <lineage>
        <taxon>Eukaryota</taxon>
        <taxon>Metazoa</taxon>
        <taxon>Ecdysozoa</taxon>
        <taxon>Arthropoda</taxon>
        <taxon>Crustacea</taxon>
        <taxon>Branchiopoda</taxon>
        <taxon>Diplostraca</taxon>
        <taxon>Cladocera</taxon>
        <taxon>Anomopoda</taxon>
        <taxon>Daphniidae</taxon>
        <taxon>Daphnia</taxon>
    </lineage>
</organism>
<sequence>MDFGKKRKEKKTDFDFLASAFVLCRPPSLAGILRAPISFLATRWSCARDPNEPNRKLQKAKFEPSQAKPIESDSLYSHNSLLL</sequence>
<reference evidence="2 3" key="1">
    <citation type="journal article" date="2023" name="Nucleic Acids Res.">
        <title>The hologenome of Daphnia magna reveals possible DNA methylation and microbiome-mediated evolution of the host genome.</title>
        <authorList>
            <person name="Chaturvedi A."/>
            <person name="Li X."/>
            <person name="Dhandapani V."/>
            <person name="Marshall H."/>
            <person name="Kissane S."/>
            <person name="Cuenca-Cambronero M."/>
            <person name="Asole G."/>
            <person name="Calvet F."/>
            <person name="Ruiz-Romero M."/>
            <person name="Marangio P."/>
            <person name="Guigo R."/>
            <person name="Rago D."/>
            <person name="Mirbahai L."/>
            <person name="Eastwood N."/>
            <person name="Colbourne J.K."/>
            <person name="Zhou J."/>
            <person name="Mallon E."/>
            <person name="Orsini L."/>
        </authorList>
    </citation>
    <scope>NUCLEOTIDE SEQUENCE [LARGE SCALE GENOMIC DNA]</scope>
    <source>
        <strain evidence="2">LRV0_1</strain>
    </source>
</reference>
<dbReference type="Proteomes" id="UP001234178">
    <property type="component" value="Unassembled WGS sequence"/>
</dbReference>
<evidence type="ECO:0000313" key="2">
    <source>
        <dbReference type="EMBL" id="KAK4018211.1"/>
    </source>
</evidence>
<dbReference type="EMBL" id="JAOYFB010000036">
    <property type="protein sequence ID" value="KAK4018211.1"/>
    <property type="molecule type" value="Genomic_DNA"/>
</dbReference>
<name>A0ABQ9ZZ70_9CRUS</name>
<evidence type="ECO:0000313" key="3">
    <source>
        <dbReference type="Proteomes" id="UP001234178"/>
    </source>
</evidence>
<evidence type="ECO:0000256" key="1">
    <source>
        <dbReference type="SAM" id="MobiDB-lite"/>
    </source>
</evidence>